<reference evidence="1" key="1">
    <citation type="submission" date="2022-09" db="EMBL/GenBank/DDBJ databases">
        <title>A Global Phylogenomic Analysis of the Shiitake Genus Lentinula.</title>
        <authorList>
            <consortium name="DOE Joint Genome Institute"/>
            <person name="Sierra-Patev S."/>
            <person name="Min B."/>
            <person name="Naranjo-Ortiz M."/>
            <person name="Looney B."/>
            <person name="Konkel Z."/>
            <person name="Slot J.C."/>
            <person name="Sakamoto Y."/>
            <person name="Steenwyk J.L."/>
            <person name="Rokas A."/>
            <person name="Carro J."/>
            <person name="Camarero S."/>
            <person name="Ferreira P."/>
            <person name="Molpeceres G."/>
            <person name="Ruiz-Duenas F.J."/>
            <person name="Serrano A."/>
            <person name="Henrissat B."/>
            <person name="Drula E."/>
            <person name="Hughes K.W."/>
            <person name="Mata J.L."/>
            <person name="Ishikawa N.K."/>
            <person name="Vargas-Isla R."/>
            <person name="Ushijima S."/>
            <person name="Smith C.A."/>
            <person name="Ahrendt S."/>
            <person name="Andreopoulos W."/>
            <person name="He G."/>
            <person name="Labutti K."/>
            <person name="Lipzen A."/>
            <person name="Ng V."/>
            <person name="Riley R."/>
            <person name="Sandor L."/>
            <person name="Barry K."/>
            <person name="Martinez A.T."/>
            <person name="Xiao Y."/>
            <person name="Gibbons J.G."/>
            <person name="Terashima K."/>
            <person name="Grigoriev I.V."/>
            <person name="Hibbett D.S."/>
        </authorList>
    </citation>
    <scope>NUCLEOTIDE SEQUENCE</scope>
    <source>
        <strain evidence="1">TMI1499</strain>
    </source>
</reference>
<comment type="caution">
    <text evidence="1">The sequence shown here is derived from an EMBL/GenBank/DDBJ whole genome shotgun (WGS) entry which is preliminary data.</text>
</comment>
<organism evidence="1 2">
    <name type="scientific">Lentinula aff. lateritia</name>
    <dbReference type="NCBI Taxonomy" id="2804960"/>
    <lineage>
        <taxon>Eukaryota</taxon>
        <taxon>Fungi</taxon>
        <taxon>Dikarya</taxon>
        <taxon>Basidiomycota</taxon>
        <taxon>Agaricomycotina</taxon>
        <taxon>Agaricomycetes</taxon>
        <taxon>Agaricomycetidae</taxon>
        <taxon>Agaricales</taxon>
        <taxon>Marasmiineae</taxon>
        <taxon>Omphalotaceae</taxon>
        <taxon>Lentinula</taxon>
    </lineage>
</organism>
<name>A0ACC1TNU8_9AGAR</name>
<dbReference type="EMBL" id="MU795467">
    <property type="protein sequence ID" value="KAJ3806160.1"/>
    <property type="molecule type" value="Genomic_DNA"/>
</dbReference>
<dbReference type="Proteomes" id="UP001163835">
    <property type="component" value="Unassembled WGS sequence"/>
</dbReference>
<protein>
    <submittedName>
        <fullName evidence="1">Uncharacterized protein</fullName>
    </submittedName>
</protein>
<gene>
    <name evidence="1" type="ORF">F5876DRAFT_69187</name>
</gene>
<accession>A0ACC1TNU8</accession>
<proteinExistence type="predicted"/>
<evidence type="ECO:0000313" key="2">
    <source>
        <dbReference type="Proteomes" id="UP001163835"/>
    </source>
</evidence>
<evidence type="ECO:0000313" key="1">
    <source>
        <dbReference type="EMBL" id="KAJ3806160.1"/>
    </source>
</evidence>
<sequence length="227" mass="25795">MDEFLAQVADPVRGSELLGHIDIHSCYDRQRNAIRYGVNSMYAKWGYRAEERASTFRPQLFGIVTDLKTCRKDLGYGVNEYPTIILGYPNVQHDMVSGNFYSQLVSLREQMYKDVEESDVVSSTIFPWTPLESDTIEVHVLNNAVVEGDTLVEEANREPFTLTSTLISRGWYPGLIEKGAFVVAEVELQRIDHLTSQPLTMYYNVIAHKVVVHAHKINISVGVKHDM</sequence>
<keyword evidence="2" id="KW-1185">Reference proteome</keyword>